<sequence>MRVPAFYNDKSWQRFFAGMAIGGVISWLLFIYMNGVLQEKQTLLIQEQKDTIQELRGDILIWQEEFKNLNKENIGHLLVQQITVKITNHQKYGLDLLSVHETEEAVLEDLKTLKAKDIETVYKNRDLIKRVIENRSVSLNGKKYRLEVKELVFFTNITIVLHLTLDA</sequence>
<keyword evidence="2" id="KW-1133">Transmembrane helix</keyword>
<dbReference type="InterPro" id="IPR058620">
    <property type="entry name" value="YtrI_C"/>
</dbReference>
<evidence type="ECO:0000313" key="4">
    <source>
        <dbReference type="EMBL" id="RDU36212.1"/>
    </source>
</evidence>
<dbReference type="RefSeq" id="WP_115452700.1">
    <property type="nucleotide sequence ID" value="NZ_QNQT01000006.1"/>
</dbReference>
<dbReference type="NCBIfam" id="NF041479">
    <property type="entry name" value="spor_membprot_YtrI"/>
    <property type="match status" value="1"/>
</dbReference>
<evidence type="ECO:0000256" key="1">
    <source>
        <dbReference type="SAM" id="Coils"/>
    </source>
</evidence>
<dbReference type="Proteomes" id="UP000257144">
    <property type="component" value="Unassembled WGS sequence"/>
</dbReference>
<proteinExistence type="predicted"/>
<reference evidence="4 5" key="1">
    <citation type="submission" date="2018-07" db="EMBL/GenBank/DDBJ databases">
        <title>Bacillus sp. YLB-04 draft genome sequence.</title>
        <authorList>
            <person name="Yu L."/>
            <person name="Tang X."/>
        </authorList>
    </citation>
    <scope>NUCLEOTIDE SEQUENCE [LARGE SCALE GENOMIC DNA]</scope>
    <source>
        <strain evidence="4 5">YLB-04</strain>
    </source>
</reference>
<dbReference type="AlphaFoldDB" id="A0A3D8GPK1"/>
<comment type="caution">
    <text evidence="4">The sequence shown here is derived from an EMBL/GenBank/DDBJ whole genome shotgun (WGS) entry which is preliminary data.</text>
</comment>
<dbReference type="Pfam" id="PF26347">
    <property type="entry name" value="YtrI_sporulation"/>
    <property type="match status" value="1"/>
</dbReference>
<dbReference type="InterPro" id="IPR048198">
    <property type="entry name" value="YtrI"/>
</dbReference>
<keyword evidence="5" id="KW-1185">Reference proteome</keyword>
<feature type="domain" description="Sporulation membrane protein YtrI C-terminal" evidence="3">
    <location>
        <begin position="80"/>
        <end position="162"/>
    </location>
</feature>
<evidence type="ECO:0000259" key="3">
    <source>
        <dbReference type="Pfam" id="PF26347"/>
    </source>
</evidence>
<accession>A0A3D8GPK1</accession>
<protein>
    <submittedName>
        <fullName evidence="4">Sporulation protein</fullName>
    </submittedName>
</protein>
<feature type="transmembrane region" description="Helical" evidence="2">
    <location>
        <begin position="12"/>
        <end position="32"/>
    </location>
</feature>
<keyword evidence="1" id="KW-0175">Coiled coil</keyword>
<evidence type="ECO:0000313" key="5">
    <source>
        <dbReference type="Proteomes" id="UP000257144"/>
    </source>
</evidence>
<dbReference type="EMBL" id="QNQT01000006">
    <property type="protein sequence ID" value="RDU36212.1"/>
    <property type="molecule type" value="Genomic_DNA"/>
</dbReference>
<keyword evidence="2" id="KW-0472">Membrane</keyword>
<feature type="coiled-coil region" evidence="1">
    <location>
        <begin position="45"/>
        <end position="72"/>
    </location>
</feature>
<organism evidence="4 5">
    <name type="scientific">Neobacillus piezotolerans</name>
    <dbReference type="NCBI Taxonomy" id="2259171"/>
    <lineage>
        <taxon>Bacteria</taxon>
        <taxon>Bacillati</taxon>
        <taxon>Bacillota</taxon>
        <taxon>Bacilli</taxon>
        <taxon>Bacillales</taxon>
        <taxon>Bacillaceae</taxon>
        <taxon>Neobacillus</taxon>
    </lineage>
</organism>
<evidence type="ECO:0000256" key="2">
    <source>
        <dbReference type="SAM" id="Phobius"/>
    </source>
</evidence>
<keyword evidence="2" id="KW-0812">Transmembrane</keyword>
<name>A0A3D8GPK1_9BACI</name>
<gene>
    <name evidence="4" type="ORF">DRW41_14380</name>
</gene>
<dbReference type="OrthoDB" id="2691164at2"/>